<dbReference type="GO" id="GO:0003723">
    <property type="term" value="F:RNA binding"/>
    <property type="evidence" value="ECO:0007669"/>
    <property type="project" value="UniProtKB-UniRule"/>
</dbReference>
<evidence type="ECO:0000256" key="2">
    <source>
        <dbReference type="PROSITE-ProRule" id="PRU00176"/>
    </source>
</evidence>
<dbReference type="Gene3D" id="3.30.70.330">
    <property type="match status" value="3"/>
</dbReference>
<dbReference type="SUPFAM" id="SSF54928">
    <property type="entry name" value="RNA-binding domain, RBD"/>
    <property type="match status" value="2"/>
</dbReference>
<dbReference type="FunFam" id="3.30.70.330:FF:000088">
    <property type="entry name" value="msx2-interacting protein-like isoform X1"/>
    <property type="match status" value="1"/>
</dbReference>
<dbReference type="InterPro" id="IPR035979">
    <property type="entry name" value="RBD_domain_sf"/>
</dbReference>
<dbReference type="InterPro" id="IPR012677">
    <property type="entry name" value="Nucleotide-bd_a/b_plait_sf"/>
</dbReference>
<dbReference type="PANTHER" id="PTHR23189">
    <property type="entry name" value="RNA RECOGNITION MOTIF-CONTAINING"/>
    <property type="match status" value="1"/>
</dbReference>
<evidence type="ECO:0000313" key="5">
    <source>
        <dbReference type="Proteomes" id="UP000243686"/>
    </source>
</evidence>
<keyword evidence="5" id="KW-1185">Reference proteome</keyword>
<evidence type="ECO:0000313" key="4">
    <source>
        <dbReference type="EMBL" id="OON18812.1"/>
    </source>
</evidence>
<gene>
    <name evidence="4" type="ORF">X801_05327</name>
</gene>
<evidence type="ECO:0000256" key="1">
    <source>
        <dbReference type="ARBA" id="ARBA00022884"/>
    </source>
</evidence>
<organism evidence="4 5">
    <name type="scientific">Opisthorchis viverrini</name>
    <name type="common">Southeast Asian liver fluke</name>
    <dbReference type="NCBI Taxonomy" id="6198"/>
    <lineage>
        <taxon>Eukaryota</taxon>
        <taxon>Metazoa</taxon>
        <taxon>Spiralia</taxon>
        <taxon>Lophotrochozoa</taxon>
        <taxon>Platyhelminthes</taxon>
        <taxon>Trematoda</taxon>
        <taxon>Digenea</taxon>
        <taxon>Opisthorchiida</taxon>
        <taxon>Opisthorchiata</taxon>
        <taxon>Opisthorchiidae</taxon>
        <taxon>Opisthorchis</taxon>
    </lineage>
</organism>
<proteinExistence type="predicted"/>
<dbReference type="InterPro" id="IPR000504">
    <property type="entry name" value="RRM_dom"/>
</dbReference>
<dbReference type="Pfam" id="PF00076">
    <property type="entry name" value="RRM_1"/>
    <property type="match status" value="2"/>
</dbReference>
<feature type="domain" description="RRM" evidence="3">
    <location>
        <begin position="23"/>
        <end position="101"/>
    </location>
</feature>
<dbReference type="Proteomes" id="UP000243686">
    <property type="component" value="Unassembled WGS sequence"/>
</dbReference>
<feature type="domain" description="RRM" evidence="3">
    <location>
        <begin position="125"/>
        <end position="203"/>
    </location>
</feature>
<keyword evidence="1 2" id="KW-0694">RNA-binding</keyword>
<reference evidence="4 5" key="1">
    <citation type="submission" date="2015-03" db="EMBL/GenBank/DDBJ databases">
        <title>Draft genome of the nematode, Opisthorchis viverrini.</title>
        <authorList>
            <person name="Mitreva M."/>
        </authorList>
    </citation>
    <scope>NUCLEOTIDE SEQUENCE [LARGE SCALE GENOMIC DNA]</scope>
    <source>
        <strain evidence="4">Khon Kaen</strain>
    </source>
</reference>
<dbReference type="AlphaFoldDB" id="A0A1S8WW92"/>
<accession>A0A1S8WW92</accession>
<dbReference type="SMART" id="SM00360">
    <property type="entry name" value="RRM"/>
    <property type="match status" value="3"/>
</dbReference>
<dbReference type="PROSITE" id="PS50102">
    <property type="entry name" value="RRM"/>
    <property type="match status" value="3"/>
</dbReference>
<sequence length="309" mass="34947">MGECTEPNAPSTAYSCRYLTDQRGLLIRRLSLRSSDTNLREGLFHEFKKHGKITSVIIRGQAEERYCILTFKRSEDAARALEASRGKVFFGTAISVSLHDGIESEDPDLCPPEHALDEYHPKATKTLFVGNLCSSTITQEELKNTFRGYGEIIEIDIKIQASQPGTSYAFVQFNDIKSVVRALSDQDSIRVGNKVVKLGFGKSQPTNVVWLDNLPAVTEAFLARQFGRYGHLTHVVLDRKSSRALLYFDTVEMAQRALNETRNRAIVGRRVQVDFAGYECQVAFMRRLGSQENLGQAYDDYRYVCVLYY</sequence>
<dbReference type="EMBL" id="KV893826">
    <property type="protein sequence ID" value="OON18812.1"/>
    <property type="molecule type" value="Genomic_DNA"/>
</dbReference>
<feature type="domain" description="RRM" evidence="3">
    <location>
        <begin position="207"/>
        <end position="278"/>
    </location>
</feature>
<evidence type="ECO:0000259" key="3">
    <source>
        <dbReference type="PROSITE" id="PS50102"/>
    </source>
</evidence>
<protein>
    <recommendedName>
        <fullName evidence="3">RRM domain-containing protein</fullName>
    </recommendedName>
</protein>
<name>A0A1S8WW92_OPIVI</name>